<comment type="subcellular location">
    <subcellularLocation>
        <location evidence="1">Membrane</location>
        <topology evidence="1">Multi-pass membrane protein</topology>
    </subcellularLocation>
</comment>
<name>W9XHZ6_9EURO</name>
<dbReference type="EMBL" id="AMGX01000001">
    <property type="protein sequence ID" value="EXJ76576.1"/>
    <property type="molecule type" value="Genomic_DNA"/>
</dbReference>
<evidence type="ECO:0000256" key="5">
    <source>
        <dbReference type="ARBA" id="ARBA00022989"/>
    </source>
</evidence>
<dbReference type="RefSeq" id="XP_007739893.1">
    <property type="nucleotide sequence ID" value="XM_007741703.1"/>
</dbReference>
<feature type="transmembrane region" description="Helical" evidence="7">
    <location>
        <begin position="6"/>
        <end position="34"/>
    </location>
</feature>
<evidence type="ECO:0000256" key="2">
    <source>
        <dbReference type="ARBA" id="ARBA00022448"/>
    </source>
</evidence>
<dbReference type="OrthoDB" id="3900342at2759"/>
<dbReference type="Pfam" id="PF00324">
    <property type="entry name" value="AA_permease"/>
    <property type="match status" value="1"/>
</dbReference>
<dbReference type="HOGENOM" id="CLU_1786657_0_0_1"/>
<feature type="domain" description="Amino acid permease/ SLC12A" evidence="8">
    <location>
        <begin position="1"/>
        <end position="141"/>
    </location>
</feature>
<protein>
    <recommendedName>
        <fullName evidence="8">Amino acid permease/ SLC12A domain-containing protein</fullName>
    </recommendedName>
</protein>
<feature type="transmembrane region" description="Helical" evidence="7">
    <location>
        <begin position="82"/>
        <end position="103"/>
    </location>
</feature>
<dbReference type="STRING" id="1182543.W9XHZ6"/>
<gene>
    <name evidence="9" type="ORF">A1O5_01084</name>
</gene>
<dbReference type="GO" id="GO:0016020">
    <property type="term" value="C:membrane"/>
    <property type="evidence" value="ECO:0007669"/>
    <property type="project" value="UniProtKB-SubCell"/>
</dbReference>
<accession>W9XHZ6</accession>
<dbReference type="PANTHER" id="PTHR43341">
    <property type="entry name" value="AMINO ACID PERMEASE"/>
    <property type="match status" value="1"/>
</dbReference>
<dbReference type="Gene3D" id="1.20.1740.10">
    <property type="entry name" value="Amino acid/polyamine transporter I"/>
    <property type="match status" value="1"/>
</dbReference>
<dbReference type="PANTHER" id="PTHR43341:SF1">
    <property type="entry name" value="GENERAL AMINO-ACID PERMEASE GAP1"/>
    <property type="match status" value="1"/>
</dbReference>
<comment type="caution">
    <text evidence="9">The sequence shown here is derived from an EMBL/GenBank/DDBJ whole genome shotgun (WGS) entry which is preliminary data.</text>
</comment>
<keyword evidence="4" id="KW-0029">Amino-acid transport</keyword>
<keyword evidence="6 7" id="KW-0472">Membrane</keyword>
<organism evidence="9 10">
    <name type="scientific">Cladophialophora psammophila CBS 110553</name>
    <dbReference type="NCBI Taxonomy" id="1182543"/>
    <lineage>
        <taxon>Eukaryota</taxon>
        <taxon>Fungi</taxon>
        <taxon>Dikarya</taxon>
        <taxon>Ascomycota</taxon>
        <taxon>Pezizomycotina</taxon>
        <taxon>Eurotiomycetes</taxon>
        <taxon>Chaetothyriomycetidae</taxon>
        <taxon>Chaetothyriales</taxon>
        <taxon>Herpotrichiellaceae</taxon>
        <taxon>Cladophialophora</taxon>
    </lineage>
</organism>
<dbReference type="eggNOG" id="KOG1286">
    <property type="taxonomic scope" value="Eukaryota"/>
</dbReference>
<sequence>MLAYGLISIMLYCTVHALGELAVLFPISGAFAVYNTRFIDPAWGFAMGWNYALNWLVMLPLELTAASITLSFWSGARDVNPAAWVVIFYIVVVMINFFGVTGVSQAEFIFSIIKVLALSIVVGFYIFGIIIATGGVGSQGYLGAY</sequence>
<evidence type="ECO:0000313" key="10">
    <source>
        <dbReference type="Proteomes" id="UP000019471"/>
    </source>
</evidence>
<keyword evidence="2" id="KW-0813">Transport</keyword>
<feature type="transmembrane region" description="Helical" evidence="7">
    <location>
        <begin position="55"/>
        <end position="76"/>
    </location>
</feature>
<evidence type="ECO:0000256" key="1">
    <source>
        <dbReference type="ARBA" id="ARBA00004141"/>
    </source>
</evidence>
<keyword evidence="3 7" id="KW-0812">Transmembrane</keyword>
<dbReference type="InterPro" id="IPR050524">
    <property type="entry name" value="APC_YAT"/>
</dbReference>
<dbReference type="InterPro" id="IPR004841">
    <property type="entry name" value="AA-permease/SLC12A_dom"/>
</dbReference>
<dbReference type="GeneID" id="19185820"/>
<proteinExistence type="predicted"/>
<keyword evidence="5 7" id="KW-1133">Transmembrane helix</keyword>
<dbReference type="AlphaFoldDB" id="W9XHZ6"/>
<keyword evidence="10" id="KW-1185">Reference proteome</keyword>
<evidence type="ECO:0000256" key="6">
    <source>
        <dbReference type="ARBA" id="ARBA00023136"/>
    </source>
</evidence>
<reference evidence="9 10" key="1">
    <citation type="submission" date="2013-03" db="EMBL/GenBank/DDBJ databases">
        <title>The Genome Sequence of Cladophialophora psammophila CBS 110553.</title>
        <authorList>
            <consortium name="The Broad Institute Genomics Platform"/>
            <person name="Cuomo C."/>
            <person name="de Hoog S."/>
            <person name="Gorbushina A."/>
            <person name="Walker B."/>
            <person name="Young S.K."/>
            <person name="Zeng Q."/>
            <person name="Gargeya S."/>
            <person name="Fitzgerald M."/>
            <person name="Haas B."/>
            <person name="Abouelleil A."/>
            <person name="Allen A.W."/>
            <person name="Alvarado L."/>
            <person name="Arachchi H.M."/>
            <person name="Berlin A.M."/>
            <person name="Chapman S.B."/>
            <person name="Gainer-Dewar J."/>
            <person name="Goldberg J."/>
            <person name="Griggs A."/>
            <person name="Gujja S."/>
            <person name="Hansen M."/>
            <person name="Howarth C."/>
            <person name="Imamovic A."/>
            <person name="Ireland A."/>
            <person name="Larimer J."/>
            <person name="McCowan C."/>
            <person name="Murphy C."/>
            <person name="Pearson M."/>
            <person name="Poon T.W."/>
            <person name="Priest M."/>
            <person name="Roberts A."/>
            <person name="Saif S."/>
            <person name="Shea T."/>
            <person name="Sisk P."/>
            <person name="Sykes S."/>
            <person name="Wortman J."/>
            <person name="Nusbaum C."/>
            <person name="Birren B."/>
        </authorList>
    </citation>
    <scope>NUCLEOTIDE SEQUENCE [LARGE SCALE GENOMIC DNA]</scope>
    <source>
        <strain evidence="9 10">CBS 110553</strain>
    </source>
</reference>
<evidence type="ECO:0000256" key="7">
    <source>
        <dbReference type="SAM" id="Phobius"/>
    </source>
</evidence>
<evidence type="ECO:0000259" key="8">
    <source>
        <dbReference type="Pfam" id="PF00324"/>
    </source>
</evidence>
<dbReference type="GO" id="GO:0015171">
    <property type="term" value="F:amino acid transmembrane transporter activity"/>
    <property type="evidence" value="ECO:0007669"/>
    <property type="project" value="TreeGrafter"/>
</dbReference>
<feature type="transmembrane region" description="Helical" evidence="7">
    <location>
        <begin position="115"/>
        <end position="136"/>
    </location>
</feature>
<evidence type="ECO:0000313" key="9">
    <source>
        <dbReference type="EMBL" id="EXJ76576.1"/>
    </source>
</evidence>
<evidence type="ECO:0000256" key="4">
    <source>
        <dbReference type="ARBA" id="ARBA00022970"/>
    </source>
</evidence>
<dbReference type="Proteomes" id="UP000019471">
    <property type="component" value="Unassembled WGS sequence"/>
</dbReference>
<evidence type="ECO:0000256" key="3">
    <source>
        <dbReference type="ARBA" id="ARBA00022692"/>
    </source>
</evidence>